<evidence type="ECO:0000256" key="1">
    <source>
        <dbReference type="SAM" id="Coils"/>
    </source>
</evidence>
<dbReference type="EMBL" id="MU001631">
    <property type="protein sequence ID" value="KAF2487863.1"/>
    <property type="molecule type" value="Genomic_DNA"/>
</dbReference>
<accession>A0A6A6Q894</accession>
<reference evidence="3" key="1">
    <citation type="journal article" date="2020" name="Stud. Mycol.">
        <title>101 Dothideomycetes genomes: a test case for predicting lifestyles and emergence of pathogens.</title>
        <authorList>
            <person name="Haridas S."/>
            <person name="Albert R."/>
            <person name="Binder M."/>
            <person name="Bloem J."/>
            <person name="Labutti K."/>
            <person name="Salamov A."/>
            <person name="Andreopoulos B."/>
            <person name="Baker S."/>
            <person name="Barry K."/>
            <person name="Bills G."/>
            <person name="Bluhm B."/>
            <person name="Cannon C."/>
            <person name="Castanera R."/>
            <person name="Culley D."/>
            <person name="Daum C."/>
            <person name="Ezra D."/>
            <person name="Gonzalez J."/>
            <person name="Henrissat B."/>
            <person name="Kuo A."/>
            <person name="Liang C."/>
            <person name="Lipzen A."/>
            <person name="Lutzoni F."/>
            <person name="Magnuson J."/>
            <person name="Mondo S."/>
            <person name="Nolan M."/>
            <person name="Ohm R."/>
            <person name="Pangilinan J."/>
            <person name="Park H.-J."/>
            <person name="Ramirez L."/>
            <person name="Alfaro M."/>
            <person name="Sun H."/>
            <person name="Tritt A."/>
            <person name="Yoshinaga Y."/>
            <person name="Zwiers L.-H."/>
            <person name="Turgeon B."/>
            <person name="Goodwin S."/>
            <person name="Spatafora J."/>
            <person name="Crous P."/>
            <person name="Grigoriev I."/>
        </authorList>
    </citation>
    <scope>NUCLEOTIDE SEQUENCE</scope>
    <source>
        <strain evidence="3">CBS 113389</strain>
    </source>
</reference>
<dbReference type="PANTHER" id="PTHR36826:SF1">
    <property type="entry name" value="PROTEIN ECM13"/>
    <property type="match status" value="1"/>
</dbReference>
<evidence type="ECO:0000313" key="3">
    <source>
        <dbReference type="EMBL" id="KAF2487863.1"/>
    </source>
</evidence>
<dbReference type="OrthoDB" id="5431245at2759"/>
<proteinExistence type="predicted"/>
<dbReference type="PANTHER" id="PTHR36826">
    <property type="entry name" value="PROTEIN ECM13"/>
    <property type="match status" value="1"/>
</dbReference>
<organism evidence="3 4">
    <name type="scientific">Neohortaea acidophila</name>
    <dbReference type="NCBI Taxonomy" id="245834"/>
    <lineage>
        <taxon>Eukaryota</taxon>
        <taxon>Fungi</taxon>
        <taxon>Dikarya</taxon>
        <taxon>Ascomycota</taxon>
        <taxon>Pezizomycotina</taxon>
        <taxon>Dothideomycetes</taxon>
        <taxon>Dothideomycetidae</taxon>
        <taxon>Mycosphaerellales</taxon>
        <taxon>Teratosphaeriaceae</taxon>
        <taxon>Neohortaea</taxon>
    </lineage>
</organism>
<name>A0A6A6Q894_9PEZI</name>
<protein>
    <submittedName>
        <fullName evidence="3">Uncharacterized protein</fullName>
    </submittedName>
</protein>
<dbReference type="AlphaFoldDB" id="A0A6A6Q894"/>
<feature type="coiled-coil region" evidence="1">
    <location>
        <begin position="116"/>
        <end position="184"/>
    </location>
</feature>
<gene>
    <name evidence="3" type="ORF">BDY17DRAFT_289832</name>
</gene>
<keyword evidence="1" id="KW-0175">Coiled coil</keyword>
<feature type="region of interest" description="Disordered" evidence="2">
    <location>
        <begin position="215"/>
        <end position="264"/>
    </location>
</feature>
<dbReference type="Proteomes" id="UP000799767">
    <property type="component" value="Unassembled WGS sequence"/>
</dbReference>
<evidence type="ECO:0000256" key="2">
    <source>
        <dbReference type="SAM" id="MobiDB-lite"/>
    </source>
</evidence>
<evidence type="ECO:0000313" key="4">
    <source>
        <dbReference type="Proteomes" id="UP000799767"/>
    </source>
</evidence>
<dbReference type="RefSeq" id="XP_033594432.1">
    <property type="nucleotide sequence ID" value="XM_033732407.1"/>
</dbReference>
<dbReference type="GeneID" id="54473409"/>
<keyword evidence="4" id="KW-1185">Reference proteome</keyword>
<sequence length="301" mass="33950">MGTTLSLHTISISTHYYIYNNTPSSIDTIKPTCAIGTIVTQSPPLLIPTTMTSHLRYQSSFEEPIVAQTTFHHHTTQPRPAKKARMSLTQTYAIASSARTKLSREAGYADHRLRYLVGHANLLDQLMVELADAERESENWLNQSIREAAKPAEPRRVQWLDSIAEEYDNDDEEEEDEEEEFEHTDLFTVTPKIKQAPVFVSTSDDDAVFDIDSEDEDLVLTRSPDSQYSPPELTLDDSDSEYESEDDEAPVSPKDTPLQLSDKQRQAITTTAYFDLKSEAQQSLEDYLLDSPSQQPLIAAC</sequence>
<dbReference type="InterPro" id="IPR037738">
    <property type="entry name" value="Ecm13-like"/>
</dbReference>
<feature type="compositionally biased region" description="Acidic residues" evidence="2">
    <location>
        <begin position="234"/>
        <end position="249"/>
    </location>
</feature>